<accession>A0A432DTG4</accession>
<organism evidence="1 2">
    <name type="scientific">Chryseobacterium arthrosphaerae</name>
    <dbReference type="NCBI Taxonomy" id="651561"/>
    <lineage>
        <taxon>Bacteria</taxon>
        <taxon>Pseudomonadati</taxon>
        <taxon>Bacteroidota</taxon>
        <taxon>Flavobacteriia</taxon>
        <taxon>Flavobacteriales</taxon>
        <taxon>Weeksellaceae</taxon>
        <taxon>Chryseobacterium group</taxon>
        <taxon>Chryseobacterium</taxon>
    </lineage>
</organism>
<dbReference type="InterPro" id="IPR043504">
    <property type="entry name" value="Peptidase_S1_PA_chymotrypsin"/>
</dbReference>
<protein>
    <submittedName>
        <fullName evidence="1">Serine protease</fullName>
    </submittedName>
</protein>
<proteinExistence type="predicted"/>
<dbReference type="SUPFAM" id="SSF50494">
    <property type="entry name" value="Trypsin-like serine proteases"/>
    <property type="match status" value="1"/>
</dbReference>
<name>A0A432DTG4_9FLAO</name>
<dbReference type="EMBL" id="RYFC01000003">
    <property type="protein sequence ID" value="RTZ46280.1"/>
    <property type="molecule type" value="Genomic_DNA"/>
</dbReference>
<keyword evidence="1" id="KW-0378">Hydrolase</keyword>
<dbReference type="GO" id="GO:0006508">
    <property type="term" value="P:proteolysis"/>
    <property type="evidence" value="ECO:0007669"/>
    <property type="project" value="UniProtKB-KW"/>
</dbReference>
<evidence type="ECO:0000313" key="1">
    <source>
        <dbReference type="EMBL" id="RTZ46280.1"/>
    </source>
</evidence>
<dbReference type="InterPro" id="IPR009003">
    <property type="entry name" value="Peptidase_S1_PA"/>
</dbReference>
<keyword evidence="1" id="KW-0645">Protease</keyword>
<comment type="caution">
    <text evidence="1">The sequence shown here is derived from an EMBL/GenBank/DDBJ whole genome shotgun (WGS) entry which is preliminary data.</text>
</comment>
<dbReference type="AlphaFoldDB" id="A0A432DTG4"/>
<evidence type="ECO:0000313" key="2">
    <source>
        <dbReference type="Proteomes" id="UP000276953"/>
    </source>
</evidence>
<dbReference type="GO" id="GO:0008233">
    <property type="term" value="F:peptidase activity"/>
    <property type="evidence" value="ECO:0007669"/>
    <property type="project" value="UniProtKB-KW"/>
</dbReference>
<dbReference type="Pfam" id="PF13365">
    <property type="entry name" value="Trypsin_2"/>
    <property type="match status" value="1"/>
</dbReference>
<reference evidence="1 2" key="1">
    <citation type="submission" date="2018-12" db="EMBL/GenBank/DDBJ databases">
        <title>Draft Genome Sequence of Chryseobacterium arthrosphaerae strain ED882-96 Isolated from the Blood of a Patient with Liver Cirrhosis in Taiwan.</title>
        <authorList>
            <person name="Lin J.-N."/>
            <person name="Lai C.-H."/>
            <person name="Yang C.-H."/>
            <person name="Huang Y.-H."/>
        </authorList>
    </citation>
    <scope>NUCLEOTIDE SEQUENCE [LARGE SCALE GENOMIC DNA]</scope>
    <source>
        <strain evidence="1 2">ED882-96</strain>
    </source>
</reference>
<sequence length="81" mass="9108">MPHKCGEDHGTGFFISPVLIMTANHTIMDFDIEETEIQITLPDGRVHATTIVAQDAYLDVAVLQISCEREMKPFSQLYLTI</sequence>
<dbReference type="Gene3D" id="2.40.10.10">
    <property type="entry name" value="Trypsin-like serine proteases"/>
    <property type="match status" value="1"/>
</dbReference>
<gene>
    <name evidence="1" type="ORF">EJ377_18010</name>
</gene>
<dbReference type="Proteomes" id="UP000276953">
    <property type="component" value="Unassembled WGS sequence"/>
</dbReference>